<accession>A0A5B7HZY1</accession>
<organism evidence="2 3">
    <name type="scientific">Portunus trituberculatus</name>
    <name type="common">Swimming crab</name>
    <name type="synonym">Neptunus trituberculatus</name>
    <dbReference type="NCBI Taxonomy" id="210409"/>
    <lineage>
        <taxon>Eukaryota</taxon>
        <taxon>Metazoa</taxon>
        <taxon>Ecdysozoa</taxon>
        <taxon>Arthropoda</taxon>
        <taxon>Crustacea</taxon>
        <taxon>Multicrustacea</taxon>
        <taxon>Malacostraca</taxon>
        <taxon>Eumalacostraca</taxon>
        <taxon>Eucarida</taxon>
        <taxon>Decapoda</taxon>
        <taxon>Pleocyemata</taxon>
        <taxon>Brachyura</taxon>
        <taxon>Eubrachyura</taxon>
        <taxon>Portunoidea</taxon>
        <taxon>Portunidae</taxon>
        <taxon>Portuninae</taxon>
        <taxon>Portunus</taxon>
    </lineage>
</organism>
<reference evidence="2 3" key="1">
    <citation type="submission" date="2019-05" db="EMBL/GenBank/DDBJ databases">
        <title>Another draft genome of Portunus trituberculatus and its Hox gene families provides insights of decapod evolution.</title>
        <authorList>
            <person name="Jeong J.-H."/>
            <person name="Song I."/>
            <person name="Kim S."/>
            <person name="Choi T."/>
            <person name="Kim D."/>
            <person name="Ryu S."/>
            <person name="Kim W."/>
        </authorList>
    </citation>
    <scope>NUCLEOTIDE SEQUENCE [LARGE SCALE GENOMIC DNA]</scope>
    <source>
        <tissue evidence="2">Muscle</tissue>
    </source>
</reference>
<dbReference type="EMBL" id="VSRR010041093">
    <property type="protein sequence ID" value="MPC75425.1"/>
    <property type="molecule type" value="Genomic_DNA"/>
</dbReference>
<feature type="compositionally biased region" description="Polar residues" evidence="1">
    <location>
        <begin position="79"/>
        <end position="88"/>
    </location>
</feature>
<protein>
    <submittedName>
        <fullName evidence="2">Uncharacterized protein</fullName>
    </submittedName>
</protein>
<dbReference type="Proteomes" id="UP000324222">
    <property type="component" value="Unassembled WGS sequence"/>
</dbReference>
<evidence type="ECO:0000313" key="2">
    <source>
        <dbReference type="EMBL" id="MPC75425.1"/>
    </source>
</evidence>
<gene>
    <name evidence="2" type="ORF">E2C01_069812</name>
</gene>
<feature type="compositionally biased region" description="Basic and acidic residues" evidence="1">
    <location>
        <begin position="54"/>
        <end position="76"/>
    </location>
</feature>
<name>A0A5B7HZY1_PORTR</name>
<dbReference type="AlphaFoldDB" id="A0A5B7HZY1"/>
<proteinExistence type="predicted"/>
<evidence type="ECO:0000256" key="1">
    <source>
        <dbReference type="SAM" id="MobiDB-lite"/>
    </source>
</evidence>
<comment type="caution">
    <text evidence="2">The sequence shown here is derived from an EMBL/GenBank/DDBJ whole genome shotgun (WGS) entry which is preliminary data.</text>
</comment>
<evidence type="ECO:0000313" key="3">
    <source>
        <dbReference type="Proteomes" id="UP000324222"/>
    </source>
</evidence>
<sequence length="88" mass="10226">MRPAGKVLSGRPYRVHRKDGARERGGNEGSEGAWKEKRRRERKEVRNAGLELSEENKEARAGDGEKKRTREQERRSQVRLLTTRLQVT</sequence>
<keyword evidence="3" id="KW-1185">Reference proteome</keyword>
<feature type="region of interest" description="Disordered" evidence="1">
    <location>
        <begin position="1"/>
        <end position="88"/>
    </location>
</feature>